<dbReference type="GeneID" id="29982724"/>
<name>A0A2P4ZL66_9HYPO</name>
<comment type="caution">
    <text evidence="1">The sequence shown here is derived from an EMBL/GenBank/DDBJ whole genome shotgun (WGS) entry which is preliminary data.</text>
</comment>
<keyword evidence="2" id="KW-1185">Reference proteome</keyword>
<dbReference type="STRING" id="398673.A0A2P4ZL66"/>
<reference evidence="1 2" key="1">
    <citation type="journal article" date="2016" name="Genome Announc.">
        <title>Draft Whole-Genome Sequence of Trichoderma gamsii T6085, a Promising Biocontrol Agent of Fusarium Head Blight on Wheat.</title>
        <authorList>
            <person name="Baroncelli R."/>
            <person name="Zapparata A."/>
            <person name="Piaggeschi G."/>
            <person name="Sarrocco S."/>
            <person name="Vannacci G."/>
        </authorList>
    </citation>
    <scope>NUCLEOTIDE SEQUENCE [LARGE SCALE GENOMIC DNA]</scope>
    <source>
        <strain evidence="1 2">T6085</strain>
    </source>
</reference>
<protein>
    <submittedName>
        <fullName evidence="1">Uncharacterized protein</fullName>
    </submittedName>
</protein>
<accession>A0A2P4ZL66</accession>
<dbReference type="AlphaFoldDB" id="A0A2P4ZL66"/>
<organism evidence="1 2">
    <name type="scientific">Trichoderma gamsii</name>
    <dbReference type="NCBI Taxonomy" id="398673"/>
    <lineage>
        <taxon>Eukaryota</taxon>
        <taxon>Fungi</taxon>
        <taxon>Dikarya</taxon>
        <taxon>Ascomycota</taxon>
        <taxon>Pezizomycotina</taxon>
        <taxon>Sordariomycetes</taxon>
        <taxon>Hypocreomycetidae</taxon>
        <taxon>Hypocreales</taxon>
        <taxon>Hypocreaceae</taxon>
        <taxon>Trichoderma</taxon>
    </lineage>
</organism>
<gene>
    <name evidence="1" type="ORF">TGAM01_v206110</name>
</gene>
<proteinExistence type="predicted"/>
<dbReference type="RefSeq" id="XP_018664148.1">
    <property type="nucleotide sequence ID" value="XM_018802641.1"/>
</dbReference>
<dbReference type="EMBL" id="JPDN02000020">
    <property type="protein sequence ID" value="PON25029.1"/>
    <property type="molecule type" value="Genomic_DNA"/>
</dbReference>
<sequence length="282" mass="30739">MANHNKTYFLVSSWDFPTGSICLGSLTSSPAQPHITLYKPSNEDIDTPTFPTTKDNFSAVVKSEKGHKSGLFFRFLDLFGLGAEASVQYDRKALLKYAFQQMHTEWFLPSDKLVEKAVRSKKAASYYRRTGYESPLYMITGLKIVEGASVTTVKNKGRGFMASLGVDVGPVSVGPQTNHNSQNSELQTFSNSTPIVFAFQLMEVRCDANGSVATKEYNNGALFGLVSDSGLPAIELGNTSTEQVTSEAIQAKFGDAFLTFASMDEEDGLPCTVILLNTDTSI</sequence>
<evidence type="ECO:0000313" key="2">
    <source>
        <dbReference type="Proteomes" id="UP000054821"/>
    </source>
</evidence>
<dbReference type="Proteomes" id="UP000054821">
    <property type="component" value="Unassembled WGS sequence"/>
</dbReference>
<evidence type="ECO:0000313" key="1">
    <source>
        <dbReference type="EMBL" id="PON25029.1"/>
    </source>
</evidence>